<keyword evidence="8" id="KW-0012">Acyltransferase</keyword>
<dbReference type="Pfam" id="PF02801">
    <property type="entry name" value="Ketoacyl-synt_C"/>
    <property type="match status" value="1"/>
</dbReference>
<organism evidence="13 14">
    <name type="scientific">Polyplosphaeria fusca</name>
    <dbReference type="NCBI Taxonomy" id="682080"/>
    <lineage>
        <taxon>Eukaryota</taxon>
        <taxon>Fungi</taxon>
        <taxon>Dikarya</taxon>
        <taxon>Ascomycota</taxon>
        <taxon>Pezizomycotina</taxon>
        <taxon>Dothideomycetes</taxon>
        <taxon>Pleosporomycetidae</taxon>
        <taxon>Pleosporales</taxon>
        <taxon>Tetraplosphaeriaceae</taxon>
        <taxon>Polyplosphaeria</taxon>
    </lineage>
</organism>
<keyword evidence="4" id="KW-0808">Transferase</keyword>
<dbReference type="Gene3D" id="3.30.70.3290">
    <property type="match status" value="1"/>
</dbReference>
<reference evidence="13" key="1">
    <citation type="journal article" date="2020" name="Stud. Mycol.">
        <title>101 Dothideomycetes genomes: a test case for predicting lifestyles and emergence of pathogens.</title>
        <authorList>
            <person name="Haridas S."/>
            <person name="Albert R."/>
            <person name="Binder M."/>
            <person name="Bloem J."/>
            <person name="Labutti K."/>
            <person name="Salamov A."/>
            <person name="Andreopoulos B."/>
            <person name="Baker S."/>
            <person name="Barry K."/>
            <person name="Bills G."/>
            <person name="Bluhm B."/>
            <person name="Cannon C."/>
            <person name="Castanera R."/>
            <person name="Culley D."/>
            <person name="Daum C."/>
            <person name="Ezra D."/>
            <person name="Gonzalez J."/>
            <person name="Henrissat B."/>
            <person name="Kuo A."/>
            <person name="Liang C."/>
            <person name="Lipzen A."/>
            <person name="Lutzoni F."/>
            <person name="Magnuson J."/>
            <person name="Mondo S."/>
            <person name="Nolan M."/>
            <person name="Ohm R."/>
            <person name="Pangilinan J."/>
            <person name="Park H.-J."/>
            <person name="Ramirez L."/>
            <person name="Alfaro M."/>
            <person name="Sun H."/>
            <person name="Tritt A."/>
            <person name="Yoshinaga Y."/>
            <person name="Zwiers L.-H."/>
            <person name="Turgeon B."/>
            <person name="Goodwin S."/>
            <person name="Spatafora J."/>
            <person name="Crous P."/>
            <person name="Grigoriev I."/>
        </authorList>
    </citation>
    <scope>NUCLEOTIDE SEQUENCE</scope>
    <source>
        <strain evidence="13">CBS 125425</strain>
    </source>
</reference>
<dbReference type="Gene3D" id="3.40.50.150">
    <property type="entry name" value="Vaccinia Virus protein VP39"/>
    <property type="match status" value="1"/>
</dbReference>
<dbReference type="Pfam" id="PF08242">
    <property type="entry name" value="Methyltransf_12"/>
    <property type="match status" value="1"/>
</dbReference>
<dbReference type="PROSITE" id="PS52019">
    <property type="entry name" value="PKS_MFAS_DH"/>
    <property type="match status" value="1"/>
</dbReference>
<dbReference type="Pfam" id="PF00698">
    <property type="entry name" value="Acyl_transf_1"/>
    <property type="match status" value="1"/>
</dbReference>
<dbReference type="PROSITE" id="PS52004">
    <property type="entry name" value="KS3_2"/>
    <property type="match status" value="1"/>
</dbReference>
<keyword evidence="14" id="KW-1185">Reference proteome</keyword>
<dbReference type="SMART" id="SM00826">
    <property type="entry name" value="PKS_DH"/>
    <property type="match status" value="1"/>
</dbReference>
<dbReference type="Pfam" id="PF21089">
    <property type="entry name" value="PKS_DH_N"/>
    <property type="match status" value="1"/>
</dbReference>
<dbReference type="Pfam" id="PF16197">
    <property type="entry name" value="KAsynt_C_assoc"/>
    <property type="match status" value="1"/>
</dbReference>
<sequence>MAPSVLLTPEHSPRGYTNGFNGKNDIYGHSYDHSNHANGHANGYVTPETPIDAPSPIAIVGMGMRLPGGCHDAETFWDLLLHKKEGVIPVPSSRWDLQGFHDDSGRAGTIKAKEGNFLDIDLGAFDAQFFSMTPTAIEQADPQQRLFLETVYESLENAGEKNIKGKNVGVYVGLFAEDWIEMHAKDSEPLNFFGLTGHIDLMNSNLVSYEFDWTGPSMTFKTGCSASMVALDTACKAIARGDCESAIVGGTNLILSPNLSMVLSKYGVNSADGRCRTFDADASGYGRGEAVSSLYLKRLDDALRDGNPIRGVIRATLCNDDGKTPGITQPNTHAHESLIRKTYELAGLADKHHETGFFECHGTGTPVGDPIEANAVARVFGEEGMIIGSVKSNLGHSEAGSGNTSIIKTILAMENRIIPPNVNFNTPNPKIPWKEAKLTVATEPLPWPVDRQERVSVNSFGIGGSNAHVILESASSYGVQGQMFLASERPRLSFLPFSAKSAQSLQDSLDKYSQYLEKQGEDCLTDLAYTLGNRRTHYEHRTFAITDGSEGLEPEPTTHISTDENSVVFVFTGQGAQWAEMGKQLMDDFASVRDGIIELDRILAKCHSPPTWKIYDELRKSKAKSQINRAEFSQPLCTAVQIILVDLLRSWGVTPAAVVGHSSGEIAAAYTTGSLSKADAILAAYFRGVVTRTKLASGTMAAVGLGADSVRPHLVEGAVIGCENSPNSTTISGDTTAIESVIESLKREIPDVFVRLLQVDNAYHSHQMKAYGAAYEQSIREITSERLPTIPLFSSVTGKRYESPGVFNASYWRKNLENPVLFHTAVRNIIHAGFKNLLLVEIGPHSALAGPLRQIFQAENKTYTYVNSLSRGRDDTQSMYECFGSLWCHNVPVDFEVISPPGKVLTDLPAYSWDHSKSYWQESRVCREWRERKFLPHETLGIRLPGTSQLEPTWRNMASLEKAPWIRDHVVGTDIVFPGAGYIAMAGEAIRQLTGQSDYSVRSLAIKTAMIFTGKEIDVITTLRRAKLSSKDDTDWWEFRVTSFNGSTWNEHCFGQAKAGSIYSKDRTPPEQPYHLRKVRASRWYETMQRIGFTYGPEFCGMEDITVDPITSETTANIRVPTHESSSYELHPCEIDKILQLLTVTQHEGEPSLFKQLAMPTYFDEVYVGAGDASEIRATATSHTDHMDTWTGSAFGTSGGKIVFELNNLSVSPMGESKDTEEKSKNAVELVWQPDVEFADAKDLIRTPLDIREDLLKLEVYFFLLALETLPIIANMQTKTSHLVKFRDWLNRSVQETSSGKNKLVPDGPEIASLKVETRRVLLEGMKANLMNSEVTAAATALHRIHLNARALYDGAVDALDVLMEDDILTQIYAFFDQNWDYSSLISSLGHKKPTLRILEIGAGTGGTTSNLLDGLTSEFGEQLYSKYTYTDISPGFFVAAKERFKEYNGMEFQVLDISKCPIEQGFEEGSYDLILAANVLHATPNIQDTLKNVRKLLHPQGRLLLQELDMQAKWMNFIMGGFPGWWLGEDDGRPDEPYISPERWDHELKASGFAGTGSVVLDNDHPYQVCATMVVKACQEPVEQKAVTFLYADEITQQIKSIQSEFEAAGHTVTLSSLRDEVSLQQDTICLLELETPFVNEISKDDFEKLMKLMTNLGDAKVLWLTRSCSMRVTDPRFAQTLGLARTFRSEKHIDFTTLEIDDINHREIPSKVVQLYEKTLRPDEDGELDPDFEFAIEDGIIYLPRFHWYAPTEVLQKSAPEVTDKVLMIGQKGMIDSLRWEENWRVQRSLKHGEVLVKPHIVGINFKDVLQTQGLVDGNDLGGECSGTILEVGPGVTEFKPGDRVFTVASYCFSNKLITSQDLLAKIPDGLSMEGAGTMGTVFTTAIYALCHLRPLTKGQTILIHSACGAVGIAAIQLAQMVGAKIFATVGSPEKVQYLMETFNIPRDQIFDSHGNSFVKDVLASTNGEGVDIALNSLAGELLHSTWRCIAPFGAMIEIGKRDMYGHGKVDMYGCTENRAFFGLDARHMQTARPAVCGQMLRECAEFFEQGYVKPIQTYMNVPAADIVDAFRHMQRGTHIGKFTVTMPDDFSHLSVDTNEPSLRLQSDATYLLVGGLGGVGRSIASWFVRNGAKNLAFISRSGRSAQHEDFCQELEAMGCKVQVFRGSVADAEDVNRAVADACAPIRGVINLSMALQDRAIDNMDYEDWYTAVRPKVDGTWNLHQALGSDLDFFVLFSSTSGLVGQYGQANYAAANTFLDAFVQYRHGQGLAASVIDLGVMEDVGYVAESSNLLEYFRFLDADLLTEDNMREGVRLAIARSLVNAQEQASQKYSNPSQITLGVRSHIPLSDPKNRIIWKRDRRFSVYRNIESTAPRLSTADESLKTFLSQLASGGASNVGDDKREYLAKEIGKVLYGFMMKDPEDMKMDQPLSSLGLDSLVGIELRNWCRTQIGFDISILEIMQSTLEDMGRRALESLVSKYA</sequence>
<dbReference type="GO" id="GO:0006633">
    <property type="term" value="P:fatty acid biosynthetic process"/>
    <property type="evidence" value="ECO:0007669"/>
    <property type="project" value="InterPro"/>
</dbReference>
<evidence type="ECO:0000259" key="12">
    <source>
        <dbReference type="PROSITE" id="PS52019"/>
    </source>
</evidence>
<gene>
    <name evidence="13" type="ORF">EJ04DRAFT_473188</name>
</gene>
<dbReference type="GO" id="GO:0016491">
    <property type="term" value="F:oxidoreductase activity"/>
    <property type="evidence" value="ECO:0007669"/>
    <property type="project" value="UniProtKB-KW"/>
</dbReference>
<dbReference type="InterPro" id="IPR020843">
    <property type="entry name" value="ER"/>
</dbReference>
<dbReference type="GO" id="GO:0004312">
    <property type="term" value="F:fatty acid synthase activity"/>
    <property type="evidence" value="ECO:0007669"/>
    <property type="project" value="TreeGrafter"/>
</dbReference>
<dbReference type="CDD" id="cd02440">
    <property type="entry name" value="AdoMet_MTases"/>
    <property type="match status" value="1"/>
</dbReference>
<keyword evidence="6" id="KW-0560">Oxidoreductase</keyword>
<feature type="active site" description="Proton donor; for dehydratase activity" evidence="9">
    <location>
        <position position="1136"/>
    </location>
</feature>
<keyword evidence="1" id="KW-0596">Phosphopantetheine</keyword>
<dbReference type="InterPro" id="IPR013154">
    <property type="entry name" value="ADH-like_N"/>
</dbReference>
<evidence type="ECO:0000256" key="8">
    <source>
        <dbReference type="ARBA" id="ARBA00023315"/>
    </source>
</evidence>
<dbReference type="InterPro" id="IPR016039">
    <property type="entry name" value="Thiolase-like"/>
</dbReference>
<evidence type="ECO:0000256" key="2">
    <source>
        <dbReference type="ARBA" id="ARBA00022553"/>
    </source>
</evidence>
<evidence type="ECO:0000256" key="5">
    <source>
        <dbReference type="ARBA" id="ARBA00022857"/>
    </source>
</evidence>
<protein>
    <submittedName>
        <fullName evidence="13">Polyketide synthase</fullName>
    </submittedName>
</protein>
<dbReference type="PANTHER" id="PTHR43775">
    <property type="entry name" value="FATTY ACID SYNTHASE"/>
    <property type="match status" value="1"/>
</dbReference>
<dbReference type="InterPro" id="IPR036736">
    <property type="entry name" value="ACP-like_sf"/>
</dbReference>
<dbReference type="SMART" id="SM00825">
    <property type="entry name" value="PKS_KS"/>
    <property type="match status" value="1"/>
</dbReference>
<dbReference type="SUPFAM" id="SSF47336">
    <property type="entry name" value="ACP-like"/>
    <property type="match status" value="1"/>
</dbReference>
<dbReference type="SUPFAM" id="SSF51735">
    <property type="entry name" value="NAD(P)-binding Rossmann-fold domains"/>
    <property type="match status" value="2"/>
</dbReference>
<evidence type="ECO:0000256" key="7">
    <source>
        <dbReference type="ARBA" id="ARBA00023268"/>
    </source>
</evidence>
<keyword evidence="2" id="KW-0597">Phosphoprotein</keyword>
<dbReference type="SMART" id="SM00823">
    <property type="entry name" value="PKS_PP"/>
    <property type="match status" value="1"/>
</dbReference>
<dbReference type="InterPro" id="IPR029063">
    <property type="entry name" value="SAM-dependent_MTases_sf"/>
</dbReference>
<dbReference type="InterPro" id="IPR013217">
    <property type="entry name" value="Methyltransf_12"/>
</dbReference>
<evidence type="ECO:0000256" key="9">
    <source>
        <dbReference type="PROSITE-ProRule" id="PRU01363"/>
    </source>
</evidence>
<evidence type="ECO:0000256" key="4">
    <source>
        <dbReference type="ARBA" id="ARBA00022679"/>
    </source>
</evidence>
<dbReference type="SUPFAM" id="SSF53335">
    <property type="entry name" value="S-adenosyl-L-methionine-dependent methyltransferases"/>
    <property type="match status" value="1"/>
</dbReference>
<dbReference type="GO" id="GO:0004315">
    <property type="term" value="F:3-oxoacyl-[acyl-carrier-protein] synthase activity"/>
    <property type="evidence" value="ECO:0007669"/>
    <property type="project" value="InterPro"/>
</dbReference>
<dbReference type="InterPro" id="IPR016036">
    <property type="entry name" value="Malonyl_transacylase_ACP-bd"/>
</dbReference>
<dbReference type="OrthoDB" id="329835at2759"/>
<dbReference type="InterPro" id="IPR016035">
    <property type="entry name" value="Acyl_Trfase/lysoPLipase"/>
</dbReference>
<dbReference type="CDD" id="cd00833">
    <property type="entry name" value="PKS"/>
    <property type="match status" value="1"/>
</dbReference>
<dbReference type="Pfam" id="PF08240">
    <property type="entry name" value="ADH_N"/>
    <property type="match status" value="1"/>
</dbReference>
<dbReference type="InterPro" id="IPR049551">
    <property type="entry name" value="PKS_DH_C"/>
</dbReference>
<dbReference type="Pfam" id="PF13602">
    <property type="entry name" value="ADH_zinc_N_2"/>
    <property type="match status" value="1"/>
</dbReference>
<feature type="active site" description="Proton acceptor; for dehydratase activity" evidence="9">
    <location>
        <position position="969"/>
    </location>
</feature>
<evidence type="ECO:0000259" key="11">
    <source>
        <dbReference type="PROSITE" id="PS52004"/>
    </source>
</evidence>
<dbReference type="Gene3D" id="3.90.180.10">
    <property type="entry name" value="Medium-chain alcohol dehydrogenases, catalytic domain"/>
    <property type="match status" value="1"/>
</dbReference>
<feature type="domain" description="Ketosynthase family 3 (KS3)" evidence="11">
    <location>
        <begin position="54"/>
        <end position="473"/>
    </location>
</feature>
<dbReference type="InterPro" id="IPR036291">
    <property type="entry name" value="NAD(P)-bd_dom_sf"/>
</dbReference>
<dbReference type="InterPro" id="IPR020841">
    <property type="entry name" value="PKS_Beta-ketoAc_synthase_dom"/>
</dbReference>
<comment type="caution">
    <text evidence="13">The sequence shown here is derived from an EMBL/GenBank/DDBJ whole genome shotgun (WGS) entry which is preliminary data.</text>
</comment>
<dbReference type="InterPro" id="IPR020806">
    <property type="entry name" value="PKS_PP-bd"/>
</dbReference>
<keyword evidence="7" id="KW-0511">Multifunctional enzyme</keyword>
<evidence type="ECO:0000256" key="6">
    <source>
        <dbReference type="ARBA" id="ARBA00023002"/>
    </source>
</evidence>
<dbReference type="FunFam" id="3.40.50.720:FF:000209">
    <property type="entry name" value="Polyketide synthase Pks12"/>
    <property type="match status" value="1"/>
</dbReference>
<dbReference type="Gene3D" id="1.10.1200.10">
    <property type="entry name" value="ACP-like"/>
    <property type="match status" value="1"/>
</dbReference>
<name>A0A9P4UZ32_9PLEO</name>
<evidence type="ECO:0000313" key="13">
    <source>
        <dbReference type="EMBL" id="KAF2730696.1"/>
    </source>
</evidence>
<keyword evidence="5" id="KW-0521">NADP</keyword>
<dbReference type="InterPro" id="IPR018201">
    <property type="entry name" value="Ketoacyl_synth_AS"/>
</dbReference>
<dbReference type="InterPro" id="IPR049900">
    <property type="entry name" value="PKS_mFAS_DH"/>
</dbReference>
<dbReference type="PROSITE" id="PS50075">
    <property type="entry name" value="CARRIER"/>
    <property type="match status" value="1"/>
</dbReference>
<dbReference type="SUPFAM" id="SSF50129">
    <property type="entry name" value="GroES-like"/>
    <property type="match status" value="1"/>
</dbReference>
<dbReference type="Pfam" id="PF00550">
    <property type="entry name" value="PP-binding"/>
    <property type="match status" value="1"/>
</dbReference>
<dbReference type="Pfam" id="PF23114">
    <property type="entry name" value="NAD-bd_HRPKS_sdrA"/>
    <property type="match status" value="1"/>
</dbReference>
<dbReference type="Pfam" id="PF14765">
    <property type="entry name" value="PS-DH"/>
    <property type="match status" value="1"/>
</dbReference>
<dbReference type="Pfam" id="PF08659">
    <property type="entry name" value="KR"/>
    <property type="match status" value="1"/>
</dbReference>
<evidence type="ECO:0000256" key="1">
    <source>
        <dbReference type="ARBA" id="ARBA00022450"/>
    </source>
</evidence>
<dbReference type="InterPro" id="IPR009081">
    <property type="entry name" value="PP-bd_ACP"/>
</dbReference>
<dbReference type="CDD" id="cd05195">
    <property type="entry name" value="enoyl_red"/>
    <property type="match status" value="1"/>
</dbReference>
<dbReference type="InterPro" id="IPR014030">
    <property type="entry name" value="Ketoacyl_synth_N"/>
</dbReference>
<dbReference type="InterPro" id="IPR020807">
    <property type="entry name" value="PKS_DH"/>
</dbReference>
<dbReference type="Pfam" id="PF00109">
    <property type="entry name" value="ketoacyl-synt"/>
    <property type="match status" value="1"/>
</dbReference>
<dbReference type="InterPro" id="IPR050091">
    <property type="entry name" value="PKS_NRPS_Biosynth_Enz"/>
</dbReference>
<dbReference type="Gene3D" id="3.10.129.110">
    <property type="entry name" value="Polyketide synthase dehydratase"/>
    <property type="match status" value="1"/>
</dbReference>
<dbReference type="InterPro" id="IPR014031">
    <property type="entry name" value="Ketoacyl_synth_C"/>
</dbReference>
<dbReference type="InterPro" id="IPR049552">
    <property type="entry name" value="PKS_DH_N"/>
</dbReference>
<dbReference type="SMART" id="SM00829">
    <property type="entry name" value="PKS_ER"/>
    <property type="match status" value="1"/>
</dbReference>
<dbReference type="Gene3D" id="3.40.47.10">
    <property type="match status" value="1"/>
</dbReference>
<feature type="region of interest" description="N-terminal hotdog fold" evidence="9">
    <location>
        <begin position="937"/>
        <end position="1064"/>
    </location>
</feature>
<keyword evidence="3" id="KW-0489">Methyltransferase</keyword>
<dbReference type="PROSITE" id="PS00606">
    <property type="entry name" value="KS3_1"/>
    <property type="match status" value="1"/>
</dbReference>
<dbReference type="SUPFAM" id="SSF53901">
    <property type="entry name" value="Thiolase-like"/>
    <property type="match status" value="1"/>
</dbReference>
<dbReference type="GO" id="GO:0032259">
    <property type="term" value="P:methylation"/>
    <property type="evidence" value="ECO:0007669"/>
    <property type="project" value="UniProtKB-KW"/>
</dbReference>
<dbReference type="InterPro" id="IPR001227">
    <property type="entry name" value="Ac_transferase_dom_sf"/>
</dbReference>
<evidence type="ECO:0000313" key="14">
    <source>
        <dbReference type="Proteomes" id="UP000799444"/>
    </source>
</evidence>
<accession>A0A9P4UZ32</accession>
<dbReference type="GO" id="GO:0008168">
    <property type="term" value="F:methyltransferase activity"/>
    <property type="evidence" value="ECO:0007669"/>
    <property type="project" value="UniProtKB-KW"/>
</dbReference>
<dbReference type="SUPFAM" id="SSF52151">
    <property type="entry name" value="FabD/lysophospholipase-like"/>
    <property type="match status" value="1"/>
</dbReference>
<dbReference type="PANTHER" id="PTHR43775:SF49">
    <property type="entry name" value="SYNTHASE, PUTATIVE (JCVI)-RELATED"/>
    <property type="match status" value="1"/>
</dbReference>
<feature type="region of interest" description="C-terminal hotdog fold" evidence="9">
    <location>
        <begin position="1076"/>
        <end position="1220"/>
    </location>
</feature>
<dbReference type="InterPro" id="IPR011032">
    <property type="entry name" value="GroES-like_sf"/>
</dbReference>
<dbReference type="InterPro" id="IPR032821">
    <property type="entry name" value="PKS_assoc"/>
</dbReference>
<dbReference type="EMBL" id="ML996211">
    <property type="protein sequence ID" value="KAF2730696.1"/>
    <property type="molecule type" value="Genomic_DNA"/>
</dbReference>
<dbReference type="InterPro" id="IPR056501">
    <property type="entry name" value="NAD-bd_HRPKS_sdrA"/>
</dbReference>
<dbReference type="Proteomes" id="UP000799444">
    <property type="component" value="Unassembled WGS sequence"/>
</dbReference>
<dbReference type="InterPro" id="IPR013968">
    <property type="entry name" value="PKS_KR"/>
</dbReference>
<evidence type="ECO:0000256" key="3">
    <source>
        <dbReference type="ARBA" id="ARBA00022603"/>
    </source>
</evidence>
<feature type="domain" description="PKS/mFAS DH" evidence="12">
    <location>
        <begin position="937"/>
        <end position="1220"/>
    </location>
</feature>
<feature type="domain" description="Carrier" evidence="10">
    <location>
        <begin position="2403"/>
        <end position="2485"/>
    </location>
</feature>
<dbReference type="InterPro" id="IPR042104">
    <property type="entry name" value="PKS_dehydratase_sf"/>
</dbReference>
<evidence type="ECO:0000259" key="10">
    <source>
        <dbReference type="PROSITE" id="PS50075"/>
    </source>
</evidence>
<dbReference type="Gene3D" id="3.40.50.720">
    <property type="entry name" value="NAD(P)-binding Rossmann-like Domain"/>
    <property type="match status" value="2"/>
</dbReference>
<proteinExistence type="predicted"/>
<dbReference type="InterPro" id="IPR014043">
    <property type="entry name" value="Acyl_transferase_dom"/>
</dbReference>
<dbReference type="Gene3D" id="3.40.366.10">
    <property type="entry name" value="Malonyl-Coenzyme A Acyl Carrier Protein, domain 2"/>
    <property type="match status" value="1"/>
</dbReference>
<dbReference type="SMART" id="SM00827">
    <property type="entry name" value="PKS_AT"/>
    <property type="match status" value="1"/>
</dbReference>
<dbReference type="GO" id="GO:1901336">
    <property type="term" value="P:lactone biosynthetic process"/>
    <property type="evidence" value="ECO:0007669"/>
    <property type="project" value="UniProtKB-ARBA"/>
</dbReference>
<dbReference type="SMART" id="SM00822">
    <property type="entry name" value="PKS_KR"/>
    <property type="match status" value="1"/>
</dbReference>
<dbReference type="GO" id="GO:0031177">
    <property type="term" value="F:phosphopantetheine binding"/>
    <property type="evidence" value="ECO:0007669"/>
    <property type="project" value="InterPro"/>
</dbReference>
<dbReference type="InterPro" id="IPR057326">
    <property type="entry name" value="KR_dom"/>
</dbReference>
<dbReference type="GO" id="GO:0044550">
    <property type="term" value="P:secondary metabolite biosynthetic process"/>
    <property type="evidence" value="ECO:0007669"/>
    <property type="project" value="TreeGrafter"/>
</dbReference>
<dbReference type="SUPFAM" id="SSF55048">
    <property type="entry name" value="Probable ACP-binding domain of malonyl-CoA ACP transacylase"/>
    <property type="match status" value="1"/>
</dbReference>